<feature type="transmembrane region" description="Helical" evidence="3">
    <location>
        <begin position="478"/>
        <end position="495"/>
    </location>
</feature>
<dbReference type="NCBIfam" id="NF037959">
    <property type="entry name" value="MFS_SpdSyn"/>
    <property type="match status" value="1"/>
</dbReference>
<dbReference type="RefSeq" id="WP_184579253.1">
    <property type="nucleotide sequence ID" value="NZ_JACHJT010000001.1"/>
</dbReference>
<keyword evidence="4" id="KW-0808">Transferase</keyword>
<dbReference type="GO" id="GO:0006596">
    <property type="term" value="P:polyamine biosynthetic process"/>
    <property type="evidence" value="ECO:0007669"/>
    <property type="project" value="UniProtKB-KW"/>
</dbReference>
<evidence type="ECO:0000256" key="1">
    <source>
        <dbReference type="ARBA" id="ARBA00023115"/>
    </source>
</evidence>
<keyword evidence="4" id="KW-0489">Methyltransferase</keyword>
<evidence type="ECO:0000313" key="5">
    <source>
        <dbReference type="Proteomes" id="UP000523007"/>
    </source>
</evidence>
<dbReference type="PANTHER" id="PTHR43317:SF1">
    <property type="entry name" value="THERMOSPERMINE SYNTHASE ACAULIS5"/>
    <property type="match status" value="1"/>
</dbReference>
<feature type="transmembrane region" description="Helical" evidence="3">
    <location>
        <begin position="120"/>
        <end position="141"/>
    </location>
</feature>
<feature type="transmembrane region" description="Helical" evidence="3">
    <location>
        <begin position="311"/>
        <end position="336"/>
    </location>
</feature>
<name>A0A7W7W2L5_9ACTN</name>
<gene>
    <name evidence="4" type="ORF">F4561_002902</name>
</gene>
<feature type="transmembrane region" description="Helical" evidence="3">
    <location>
        <begin position="194"/>
        <end position="215"/>
    </location>
</feature>
<keyword evidence="3" id="KW-0812">Transmembrane</keyword>
<comment type="caution">
    <text evidence="4">The sequence shown here is derived from an EMBL/GenBank/DDBJ whole genome shotgun (WGS) entry which is preliminary data.</text>
</comment>
<protein>
    <submittedName>
        <fullName evidence="4">SAM-dependent methyltransferase/MFS family permease</fullName>
    </submittedName>
</protein>
<keyword evidence="5" id="KW-1185">Reference proteome</keyword>
<feature type="transmembrane region" description="Helical" evidence="3">
    <location>
        <begin position="402"/>
        <end position="419"/>
    </location>
</feature>
<feature type="transmembrane region" description="Helical" evidence="3">
    <location>
        <begin position="57"/>
        <end position="78"/>
    </location>
</feature>
<evidence type="ECO:0000256" key="2">
    <source>
        <dbReference type="SAM" id="MobiDB-lite"/>
    </source>
</evidence>
<feature type="transmembrane region" description="Helical" evidence="3">
    <location>
        <begin position="90"/>
        <end position="108"/>
    </location>
</feature>
<dbReference type="AlphaFoldDB" id="A0A7W7W2L5"/>
<feature type="transmembrane region" description="Helical" evidence="3">
    <location>
        <begin position="431"/>
        <end position="447"/>
    </location>
</feature>
<reference evidence="4 5" key="1">
    <citation type="submission" date="2020-08" db="EMBL/GenBank/DDBJ databases">
        <title>Sequencing the genomes of 1000 actinobacteria strains.</title>
        <authorList>
            <person name="Klenk H.-P."/>
        </authorList>
    </citation>
    <scope>NUCLEOTIDE SEQUENCE [LARGE SCALE GENOMIC DNA]</scope>
    <source>
        <strain evidence="4 5">DSM 102030</strain>
    </source>
</reference>
<feature type="transmembrane region" description="Helical" evidence="3">
    <location>
        <begin position="162"/>
        <end position="182"/>
    </location>
</feature>
<dbReference type="SUPFAM" id="SSF53335">
    <property type="entry name" value="S-adenosyl-L-methionine-dependent methyltransferases"/>
    <property type="match status" value="1"/>
</dbReference>
<feature type="transmembrane region" description="Helical" evidence="3">
    <location>
        <begin position="285"/>
        <end position="304"/>
    </location>
</feature>
<accession>A0A7W7W2L5</accession>
<proteinExistence type="predicted"/>
<evidence type="ECO:0000313" key="4">
    <source>
        <dbReference type="EMBL" id="MBB4932082.1"/>
    </source>
</evidence>
<dbReference type="GO" id="GO:0008168">
    <property type="term" value="F:methyltransferase activity"/>
    <property type="evidence" value="ECO:0007669"/>
    <property type="project" value="UniProtKB-KW"/>
</dbReference>
<dbReference type="Proteomes" id="UP000523007">
    <property type="component" value="Unassembled WGS sequence"/>
</dbReference>
<feature type="transmembrane region" description="Helical" evidence="3">
    <location>
        <begin position="21"/>
        <end position="45"/>
    </location>
</feature>
<dbReference type="InterPro" id="IPR029063">
    <property type="entry name" value="SAM-dependent_MTases_sf"/>
</dbReference>
<dbReference type="PANTHER" id="PTHR43317">
    <property type="entry name" value="THERMOSPERMINE SYNTHASE ACAULIS5"/>
    <property type="match status" value="1"/>
</dbReference>
<feature type="transmembrane region" description="Helical" evidence="3">
    <location>
        <begin position="453"/>
        <end position="471"/>
    </location>
</feature>
<feature type="transmembrane region" description="Helical" evidence="3">
    <location>
        <begin position="342"/>
        <end position="361"/>
    </location>
</feature>
<organism evidence="4 5">
    <name type="scientific">Lipingzhangella halophila</name>
    <dbReference type="NCBI Taxonomy" id="1783352"/>
    <lineage>
        <taxon>Bacteria</taxon>
        <taxon>Bacillati</taxon>
        <taxon>Actinomycetota</taxon>
        <taxon>Actinomycetes</taxon>
        <taxon>Streptosporangiales</taxon>
        <taxon>Nocardiopsidaceae</taxon>
        <taxon>Lipingzhangella</taxon>
    </lineage>
</organism>
<dbReference type="GO" id="GO:0032259">
    <property type="term" value="P:methylation"/>
    <property type="evidence" value="ECO:0007669"/>
    <property type="project" value="UniProtKB-KW"/>
</dbReference>
<dbReference type="CDD" id="cd02440">
    <property type="entry name" value="AdoMet_MTases"/>
    <property type="match status" value="1"/>
</dbReference>
<dbReference type="EMBL" id="JACHJT010000001">
    <property type="protein sequence ID" value="MBB4932082.1"/>
    <property type="molecule type" value="Genomic_DNA"/>
</dbReference>
<keyword evidence="3" id="KW-1133">Transmembrane helix</keyword>
<feature type="transmembrane region" description="Helical" evidence="3">
    <location>
        <begin position="373"/>
        <end position="396"/>
    </location>
</feature>
<feature type="region of interest" description="Disordered" evidence="2">
    <location>
        <begin position="223"/>
        <end position="249"/>
    </location>
</feature>
<keyword evidence="1" id="KW-0620">Polyamine biosynthesis</keyword>
<dbReference type="Gene3D" id="3.40.50.150">
    <property type="entry name" value="Vaccinia Virus protein VP39"/>
    <property type="match status" value="1"/>
</dbReference>
<feature type="transmembrane region" description="Helical" evidence="3">
    <location>
        <begin position="258"/>
        <end position="279"/>
    </location>
</feature>
<keyword evidence="3" id="KW-0472">Membrane</keyword>
<sequence>MSTVEEAVPASRPHAAAPRVWLMNALFTATILTSAMLIFAVQPMVSKMLLPPYGGAASVWTTSLLFFQTVLLVGYAYAHFAPKIVGRLHPLAHLALVALPLLVLPVTLPSWAAPDESTAVVVRLLLVLCVMVAMPFAVLSATGPLVQSWYSTLGMPRSHDPYFLYAASNIGSIAGLLAYPFIVEPLIGVRTQALWWAFTYGAFAVMISVCALVAWRARRTAQSDAPSPHNEESAKDAAPARQDEPEQPEGGLTWRRRLVWLALAALPSSLLQGTTTYISTDVAPVPLLWVVPLALYLSTYIVAFGMRRHTWVAGAVDISVAGCIPLVVLVVLPYTVPIPVEMLLSLGMLTVIALAAHGLLARDRPSTTHLTEFFLLVSLGGALGSLFNGVAAPLLFDRVVEYPLVLSSVALLCLFTRRSVGVVRLLGATRWARLVVLALGAGTLALAQIVGGGWTMVLAAILGAIAGMAILRNRTVRAVGFTATGLVLVVAQFVITSNTIVNGRTFFGSYVIAETGTERSLSHGTTKHGHQMLDPEQSKVPVSYFSTTGPLGDVFAAYGGPRADRVGVVGLGTGVIAAYGQEGQRFDFYEVDPEMVRVARNPEWFTYLEDCACEVETVVGDGRLRLSEEESGTYDIIVLDAFNSDSIPVHMLTREAFGMFADRLAPGGILAVHVSNRNLDLAPMVGATANEAGLSGMYRPDANVGENANPHADASQWVALASTESDLEPLTSEGQQNAAEWYTVPDDGPVWTDGYSSLFGVLRW</sequence>
<evidence type="ECO:0000256" key="3">
    <source>
        <dbReference type="SAM" id="Phobius"/>
    </source>
</evidence>